<sequence>MATEMKTESEEEKNKIDVLPEECIANILLLTDPVDSCKFSIVSKDFCSASESDIVWEHFLPSDLISIISESQSGSSLLATSPSKKSLYLTLSDNPIIIDNGKKSFQLEKQSGKKIYMLSARDLSITWGDTPTYWNWIILPESSTDTQVEEH</sequence>
<dbReference type="SMART" id="SM00256">
    <property type="entry name" value="FBOX"/>
    <property type="match status" value="1"/>
</dbReference>
<dbReference type="Proteomes" id="UP001058974">
    <property type="component" value="Chromosome 6"/>
</dbReference>
<comment type="caution">
    <text evidence="2">The sequence shown here is derived from an EMBL/GenBank/DDBJ whole genome shotgun (WGS) entry which is preliminary data.</text>
</comment>
<dbReference type="PANTHER" id="PTHR32278:SF143">
    <property type="entry name" value="F-BOX PROTEIN PP2-B1"/>
    <property type="match status" value="1"/>
</dbReference>
<dbReference type="Pfam" id="PF14299">
    <property type="entry name" value="PP2"/>
    <property type="match status" value="1"/>
</dbReference>
<dbReference type="PROSITE" id="PS50181">
    <property type="entry name" value="FBOX"/>
    <property type="match status" value="1"/>
</dbReference>
<gene>
    <name evidence="2" type="ORF">KIW84_063813</name>
</gene>
<dbReference type="Gene3D" id="1.20.1280.50">
    <property type="match status" value="1"/>
</dbReference>
<dbReference type="CDD" id="cd22162">
    <property type="entry name" value="F-box_AtSKIP3-like"/>
    <property type="match status" value="1"/>
</dbReference>
<protein>
    <recommendedName>
        <fullName evidence="1">F-box domain-containing protein</fullName>
    </recommendedName>
</protein>
<dbReference type="Gramene" id="PSAT_LOCUS27048_t1">
    <property type="protein sequence ID" value="CAL5208348.1"/>
    <property type="gene ID" value="PSAT_LOCUS27048"/>
</dbReference>
<proteinExistence type="predicted"/>
<accession>A0A9D4W9X0</accession>
<dbReference type="InterPro" id="IPR001810">
    <property type="entry name" value="F-box_dom"/>
</dbReference>
<dbReference type="InterPro" id="IPR036047">
    <property type="entry name" value="F-box-like_dom_sf"/>
</dbReference>
<feature type="domain" description="F-box" evidence="1">
    <location>
        <begin position="13"/>
        <end position="59"/>
    </location>
</feature>
<dbReference type="InterPro" id="IPR025886">
    <property type="entry name" value="PP2-like"/>
</dbReference>
<dbReference type="SUPFAM" id="SSF81383">
    <property type="entry name" value="F-box domain"/>
    <property type="match status" value="1"/>
</dbReference>
<name>A0A9D4W9X0_PEA</name>
<dbReference type="EMBL" id="JAMSHJ010000006">
    <property type="protein sequence ID" value="KAI5398160.1"/>
    <property type="molecule type" value="Genomic_DNA"/>
</dbReference>
<dbReference type="AlphaFoldDB" id="A0A9D4W9X0"/>
<keyword evidence="3" id="KW-1185">Reference proteome</keyword>
<evidence type="ECO:0000313" key="3">
    <source>
        <dbReference type="Proteomes" id="UP001058974"/>
    </source>
</evidence>
<organism evidence="2 3">
    <name type="scientific">Pisum sativum</name>
    <name type="common">Garden pea</name>
    <name type="synonym">Lathyrus oleraceus</name>
    <dbReference type="NCBI Taxonomy" id="3888"/>
    <lineage>
        <taxon>Eukaryota</taxon>
        <taxon>Viridiplantae</taxon>
        <taxon>Streptophyta</taxon>
        <taxon>Embryophyta</taxon>
        <taxon>Tracheophyta</taxon>
        <taxon>Spermatophyta</taxon>
        <taxon>Magnoliopsida</taxon>
        <taxon>eudicotyledons</taxon>
        <taxon>Gunneridae</taxon>
        <taxon>Pentapetalae</taxon>
        <taxon>rosids</taxon>
        <taxon>fabids</taxon>
        <taxon>Fabales</taxon>
        <taxon>Fabaceae</taxon>
        <taxon>Papilionoideae</taxon>
        <taxon>50 kb inversion clade</taxon>
        <taxon>NPAAA clade</taxon>
        <taxon>Hologalegina</taxon>
        <taxon>IRL clade</taxon>
        <taxon>Fabeae</taxon>
        <taxon>Lathyrus</taxon>
    </lineage>
</organism>
<dbReference type="PANTHER" id="PTHR32278">
    <property type="entry name" value="F-BOX DOMAIN-CONTAINING PROTEIN"/>
    <property type="match status" value="1"/>
</dbReference>
<dbReference type="Gramene" id="Psat06G0381300-T3">
    <property type="protein sequence ID" value="KAI5398160.1"/>
    <property type="gene ID" value="KIW84_063813"/>
</dbReference>
<dbReference type="Pfam" id="PF00646">
    <property type="entry name" value="F-box"/>
    <property type="match status" value="1"/>
</dbReference>
<evidence type="ECO:0000259" key="1">
    <source>
        <dbReference type="PROSITE" id="PS50181"/>
    </source>
</evidence>
<reference evidence="2 3" key="1">
    <citation type="journal article" date="2022" name="Nat. Genet.">
        <title>Improved pea reference genome and pan-genome highlight genomic features and evolutionary characteristics.</title>
        <authorList>
            <person name="Yang T."/>
            <person name="Liu R."/>
            <person name="Luo Y."/>
            <person name="Hu S."/>
            <person name="Wang D."/>
            <person name="Wang C."/>
            <person name="Pandey M.K."/>
            <person name="Ge S."/>
            <person name="Xu Q."/>
            <person name="Li N."/>
            <person name="Li G."/>
            <person name="Huang Y."/>
            <person name="Saxena R.K."/>
            <person name="Ji Y."/>
            <person name="Li M."/>
            <person name="Yan X."/>
            <person name="He Y."/>
            <person name="Liu Y."/>
            <person name="Wang X."/>
            <person name="Xiang C."/>
            <person name="Varshney R.K."/>
            <person name="Ding H."/>
            <person name="Gao S."/>
            <person name="Zong X."/>
        </authorList>
    </citation>
    <scope>NUCLEOTIDE SEQUENCE [LARGE SCALE GENOMIC DNA]</scope>
    <source>
        <strain evidence="2 3">cv. Zhongwan 6</strain>
    </source>
</reference>
<evidence type="ECO:0000313" key="2">
    <source>
        <dbReference type="EMBL" id="KAI5398160.1"/>
    </source>
</evidence>